<proteinExistence type="predicted"/>
<evidence type="ECO:0000259" key="2">
    <source>
        <dbReference type="Pfam" id="PF11796"/>
    </source>
</evidence>
<keyword evidence="4" id="KW-1185">Reference proteome</keyword>
<dbReference type="Pfam" id="PF09664">
    <property type="entry name" value="DUF2399"/>
    <property type="match status" value="1"/>
</dbReference>
<dbReference type="RefSeq" id="WP_238073595.1">
    <property type="nucleotide sequence ID" value="NZ_JAKNJB010000008.1"/>
</dbReference>
<accession>A0ABS9M7B4</accession>
<dbReference type="Proteomes" id="UP001200313">
    <property type="component" value="Unassembled WGS sequence"/>
</dbReference>
<sequence length="424" mass="46666">MSGQAAACAAYFKGHPGYRRILEQMLCKYQSYGRPAGQICLSDATEAECAAAQALFGRPFVPPLFIKLQAFDEALQQTKFQGVTLKELLEAYFDTTILTKKELRSQTDRSFSQMLADAAAEARSEACRDWLAGLSDKSGGYLLLRKALRDGTAGAALRQTCRGVDWLEAHAGETVRLAVLSAHATSDPHALDGDRLAGKLFLHYLAAREGRAFSTVAEERDLLYFDGGILCDSIASSVTQVGLILCAGDEEHPAFRAFRQRHESCTLTLMNLSALSSGRSPSGRAYLVENQMVFSQLCDRAERFHSPLICTSGQPQVAVLRLLDLLATSETQLFYSGDFDGEGLAIAARLMGRYPKLLHTWHMEPEDYRRTRPEVDLPDSRLQPLQGVTDPRLMSVAAAILKQRRAGYQELLLPALLADLTKTP</sequence>
<organism evidence="3 4">
    <name type="scientific">Intestinimonas massiliensis</name>
    <name type="common">ex Afouda et al. 2020</name>
    <dbReference type="NCBI Taxonomy" id="1673721"/>
    <lineage>
        <taxon>Bacteria</taxon>
        <taxon>Bacillati</taxon>
        <taxon>Bacillota</taxon>
        <taxon>Clostridia</taxon>
        <taxon>Eubacteriales</taxon>
        <taxon>Intestinimonas</taxon>
    </lineage>
</organism>
<reference evidence="3 4" key="1">
    <citation type="submission" date="2022-01" db="EMBL/GenBank/DDBJ databases">
        <title>Collection of gut derived symbiotic bacterial strains cultured from healthy donors.</title>
        <authorList>
            <person name="Lin H."/>
            <person name="Kohout C."/>
            <person name="Waligurski E."/>
            <person name="Pamer E.G."/>
        </authorList>
    </citation>
    <scope>NUCLEOTIDE SEQUENCE [LARGE SCALE GENOMIC DNA]</scope>
    <source>
        <strain evidence="3 4">DFI.3.7</strain>
    </source>
</reference>
<comment type="caution">
    <text evidence="3">The sequence shown here is derived from an EMBL/GenBank/DDBJ whole genome shotgun (WGS) entry which is preliminary data.</text>
</comment>
<dbReference type="InterPro" id="IPR024466">
    <property type="entry name" value="CHP02679_N"/>
</dbReference>
<dbReference type="InterPro" id="IPR013495">
    <property type="entry name" value="CHP02679"/>
</dbReference>
<dbReference type="NCBIfam" id="TIGR02679">
    <property type="entry name" value="TIGR02679 family protein"/>
    <property type="match status" value="1"/>
</dbReference>
<dbReference type="Gene3D" id="3.40.1360.10">
    <property type="match status" value="1"/>
</dbReference>
<evidence type="ECO:0000259" key="1">
    <source>
        <dbReference type="Pfam" id="PF09664"/>
    </source>
</evidence>
<feature type="domain" description="Conserved hypothetical protein CHP02679 N terminus" evidence="2">
    <location>
        <begin position="36"/>
        <end position="243"/>
    </location>
</feature>
<dbReference type="EMBL" id="JAKNJB010000008">
    <property type="protein sequence ID" value="MCG4526670.1"/>
    <property type="molecule type" value="Genomic_DNA"/>
</dbReference>
<name>A0ABS9M7B4_9FIRM</name>
<evidence type="ECO:0000313" key="3">
    <source>
        <dbReference type="EMBL" id="MCG4526670.1"/>
    </source>
</evidence>
<dbReference type="Pfam" id="PF11796">
    <property type="entry name" value="DUF3323"/>
    <property type="match status" value="1"/>
</dbReference>
<protein>
    <submittedName>
        <fullName evidence="3">TIGR02679 family protein</fullName>
    </submittedName>
</protein>
<dbReference type="InterPro" id="IPR036078">
    <property type="entry name" value="Spo11/TopoVI_A_sf"/>
</dbReference>
<evidence type="ECO:0000313" key="4">
    <source>
        <dbReference type="Proteomes" id="UP001200313"/>
    </source>
</evidence>
<dbReference type="InterPro" id="IPR024465">
    <property type="entry name" value="DUF2399"/>
</dbReference>
<gene>
    <name evidence="3" type="ORF">L0P79_06200</name>
</gene>
<feature type="domain" description="DUF2399" evidence="1">
    <location>
        <begin position="265"/>
        <end position="420"/>
    </location>
</feature>
<dbReference type="SUPFAM" id="SSF56726">
    <property type="entry name" value="DNA topoisomerase IV, alpha subunit"/>
    <property type="match status" value="1"/>
</dbReference>